<dbReference type="Proteomes" id="UP001596052">
    <property type="component" value="Unassembled WGS sequence"/>
</dbReference>
<comment type="caution">
    <text evidence="2">The sequence shown here is derived from an EMBL/GenBank/DDBJ whole genome shotgun (WGS) entry which is preliminary data.</text>
</comment>
<keyword evidence="1" id="KW-0732">Signal</keyword>
<feature type="signal peptide" evidence="1">
    <location>
        <begin position="1"/>
        <end position="20"/>
    </location>
</feature>
<evidence type="ECO:0000256" key="1">
    <source>
        <dbReference type="SAM" id="SignalP"/>
    </source>
</evidence>
<keyword evidence="3" id="KW-1185">Reference proteome</keyword>
<name>A0ABW0KWS8_9BACT</name>
<evidence type="ECO:0000313" key="2">
    <source>
        <dbReference type="EMBL" id="MFC5457193.1"/>
    </source>
</evidence>
<feature type="chain" id="PRO_5046753187" evidence="1">
    <location>
        <begin position="21"/>
        <end position="262"/>
    </location>
</feature>
<dbReference type="EMBL" id="JBHSMQ010000009">
    <property type="protein sequence ID" value="MFC5457193.1"/>
    <property type="molecule type" value="Genomic_DNA"/>
</dbReference>
<accession>A0ABW0KWS8</accession>
<gene>
    <name evidence="2" type="ORF">ACFQDI_20155</name>
</gene>
<reference evidence="3" key="1">
    <citation type="journal article" date="2019" name="Int. J. Syst. Evol. Microbiol.">
        <title>The Global Catalogue of Microorganisms (GCM) 10K type strain sequencing project: providing services to taxonomists for standard genome sequencing and annotation.</title>
        <authorList>
            <consortium name="The Broad Institute Genomics Platform"/>
            <consortium name="The Broad Institute Genome Sequencing Center for Infectious Disease"/>
            <person name="Wu L."/>
            <person name="Ma J."/>
        </authorList>
    </citation>
    <scope>NUCLEOTIDE SEQUENCE [LARGE SCALE GENOMIC DNA]</scope>
    <source>
        <strain evidence="3">CGMCC 4.1469</strain>
    </source>
</reference>
<evidence type="ECO:0000313" key="3">
    <source>
        <dbReference type="Proteomes" id="UP001596052"/>
    </source>
</evidence>
<organism evidence="2 3">
    <name type="scientific">Prosthecobacter fluviatilis</name>
    <dbReference type="NCBI Taxonomy" id="445931"/>
    <lineage>
        <taxon>Bacteria</taxon>
        <taxon>Pseudomonadati</taxon>
        <taxon>Verrucomicrobiota</taxon>
        <taxon>Verrucomicrobiia</taxon>
        <taxon>Verrucomicrobiales</taxon>
        <taxon>Verrucomicrobiaceae</taxon>
        <taxon>Prosthecobacter</taxon>
    </lineage>
</organism>
<dbReference type="RefSeq" id="WP_377170222.1">
    <property type="nucleotide sequence ID" value="NZ_JBHSMQ010000009.1"/>
</dbReference>
<proteinExistence type="predicted"/>
<sequence>MKNQLITVLALIASMAAAHEAVTLGPDGGRVLYVDSPVTPNVEVLVNPEGRAEIALLDKDRRPISNGEQTLTVTAGPRTALKKLALEKQGAKFLTDKMPDGAPYVMVIQIKETAGAKPITVRLNYDPAPAESGRPKYLDNSVNAHSGENIEVPATAAGIWAEINQHQSELTEGVAEKKYEALDEVTRAYPKLARALPAQSGDSQAAAQTLVDRLVKQLADVREASAARKLDTAAPALEGIGTVLKKLKALYPDEVANATLKK</sequence>
<protein>
    <submittedName>
        <fullName evidence="2">Uncharacterized protein</fullName>
    </submittedName>
</protein>